<evidence type="ECO:0000256" key="1">
    <source>
        <dbReference type="SAM" id="MobiDB-lite"/>
    </source>
</evidence>
<dbReference type="GO" id="GO:0005634">
    <property type="term" value="C:nucleus"/>
    <property type="evidence" value="ECO:0007669"/>
    <property type="project" value="Ensembl"/>
</dbReference>
<dbReference type="AlphaFoldDB" id="A0A8D0GVP5"/>
<dbReference type="Pfam" id="PF10469">
    <property type="entry name" value="AKAP7_NLS"/>
    <property type="match status" value="1"/>
</dbReference>
<dbReference type="Proteomes" id="UP000694392">
    <property type="component" value="Unplaced"/>
</dbReference>
<dbReference type="SUPFAM" id="SSF55144">
    <property type="entry name" value="LigT-like"/>
    <property type="match status" value="1"/>
</dbReference>
<dbReference type="PANTHER" id="PTHR15934">
    <property type="entry name" value="RNA 2',3'-CYCLIC PHOSPHODIESTERASE"/>
    <property type="match status" value="1"/>
</dbReference>
<dbReference type="GO" id="GO:0032991">
    <property type="term" value="C:protein-containing complex"/>
    <property type="evidence" value="ECO:0007669"/>
    <property type="project" value="Ensembl"/>
</dbReference>
<dbReference type="GO" id="GO:0010738">
    <property type="term" value="P:regulation of protein kinase A signaling"/>
    <property type="evidence" value="ECO:0007669"/>
    <property type="project" value="TreeGrafter"/>
</dbReference>
<proteinExistence type="predicted"/>
<organism evidence="3 4">
    <name type="scientific">Sphenodon punctatus</name>
    <name type="common">Tuatara</name>
    <name type="synonym">Hatteria punctata</name>
    <dbReference type="NCBI Taxonomy" id="8508"/>
    <lineage>
        <taxon>Eukaryota</taxon>
        <taxon>Metazoa</taxon>
        <taxon>Chordata</taxon>
        <taxon>Craniata</taxon>
        <taxon>Vertebrata</taxon>
        <taxon>Euteleostomi</taxon>
        <taxon>Lepidosauria</taxon>
        <taxon>Sphenodontia</taxon>
        <taxon>Sphenodontidae</taxon>
        <taxon>Sphenodon</taxon>
    </lineage>
</organism>
<keyword evidence="4" id="KW-1185">Reference proteome</keyword>
<dbReference type="GO" id="GO:0005829">
    <property type="term" value="C:cytosol"/>
    <property type="evidence" value="ECO:0007669"/>
    <property type="project" value="Ensembl"/>
</dbReference>
<feature type="domain" description="A-kinase anchor protein 7-like phosphoesterase" evidence="2">
    <location>
        <begin position="151"/>
        <end position="295"/>
    </location>
</feature>
<dbReference type="GO" id="GO:0050804">
    <property type="term" value="P:modulation of chemical synaptic transmission"/>
    <property type="evidence" value="ECO:0007669"/>
    <property type="project" value="Ensembl"/>
</dbReference>
<gene>
    <name evidence="3" type="primary">AKAP7</name>
</gene>
<dbReference type="GeneTree" id="ENSGT00390000012756"/>
<reference evidence="3" key="2">
    <citation type="submission" date="2025-09" db="UniProtKB">
        <authorList>
            <consortium name="Ensembl"/>
        </authorList>
    </citation>
    <scope>IDENTIFICATION</scope>
</reference>
<evidence type="ECO:0000313" key="3">
    <source>
        <dbReference type="Ensembl" id="ENSSPUP00000010794.1"/>
    </source>
</evidence>
<evidence type="ECO:0000259" key="2">
    <source>
        <dbReference type="Pfam" id="PF10469"/>
    </source>
</evidence>
<dbReference type="OMA" id="SKAMCKH"/>
<name>A0A8D0GVP5_SPHPU</name>
<reference evidence="3" key="1">
    <citation type="submission" date="2025-08" db="UniProtKB">
        <authorList>
            <consortium name="Ensembl"/>
        </authorList>
    </citation>
    <scope>IDENTIFICATION</scope>
</reference>
<dbReference type="GO" id="GO:0019901">
    <property type="term" value="F:protein kinase binding"/>
    <property type="evidence" value="ECO:0007669"/>
    <property type="project" value="Ensembl"/>
</dbReference>
<dbReference type="Gene3D" id="3.90.1140.10">
    <property type="entry name" value="Cyclic phosphodiesterase"/>
    <property type="match status" value="1"/>
</dbReference>
<dbReference type="InterPro" id="IPR052641">
    <property type="entry name" value="AKAP7_isoform_gamma"/>
</dbReference>
<dbReference type="Ensembl" id="ENSSPUT00000011514.1">
    <property type="protein sequence ID" value="ENSSPUP00000010794.1"/>
    <property type="gene ID" value="ENSSPUG00000008320.1"/>
</dbReference>
<dbReference type="InterPro" id="IPR009097">
    <property type="entry name" value="Cyclic_Pdiesterase"/>
</dbReference>
<evidence type="ECO:0000313" key="4">
    <source>
        <dbReference type="Proteomes" id="UP000694392"/>
    </source>
</evidence>
<dbReference type="GO" id="GO:0034237">
    <property type="term" value="F:protein kinase A regulatory subunit binding"/>
    <property type="evidence" value="ECO:0007669"/>
    <property type="project" value="Ensembl"/>
</dbReference>
<protein>
    <submittedName>
        <fullName evidence="3">A-kinase anchoring protein 7</fullName>
    </submittedName>
</protein>
<feature type="region of interest" description="Disordered" evidence="1">
    <location>
        <begin position="34"/>
        <end position="69"/>
    </location>
</feature>
<sequence>MLLLKLVPTLRFLAAPAALRQRALPLAAMALRERSPPGAQEAGGGGGSGDPPPRTSVSLEQQPELDGSDIVHRKKKRIKEKQRRKQRIESHALLDSIDSLMVEMPLAKTDTEEEFGITSITKVKLKKNRRRIAGRENEEDNLTKKKKLHQPNYFISLPITNPKITGGVQAVQDIVVQKDHRLSKAMVHPGSLHVSLLVMHLRNEEDVGIAVGALLECKDSIDDLLQGKNLDLSFQGIDHFRNEVGFVKLTENDHTATLTKIAETMTKMFQEKGILAGEKRAFKPHLTFMKLSKSPLLRQQVSSHFMQDNSSS</sequence>
<dbReference type="PANTHER" id="PTHR15934:SF6">
    <property type="entry name" value="A-KINASE ANCHOR PROTEIN 7 ISOFORM GAMMA"/>
    <property type="match status" value="1"/>
</dbReference>
<dbReference type="InterPro" id="IPR019510">
    <property type="entry name" value="AKAP7-like_phosphoesterase"/>
</dbReference>
<accession>A0A8D0GVP5</accession>